<name>A0A561SFG9_9ACTN</name>
<dbReference type="EMBL" id="VIWT01000005">
    <property type="protein sequence ID" value="TWF73621.1"/>
    <property type="molecule type" value="Genomic_DNA"/>
</dbReference>
<sequence>MATRISVTVKGQLGLDDPDELLAELANATGAPWSSRAVDQGAVLIGGVAEIVLVAVVGKGTEIAVGAAVDQVRAAVARWRRGRLDPPETEIREEPLPDEADGVDEAGGAEPPGGAEGAGD</sequence>
<gene>
    <name evidence="2" type="ORF">FHX73_15234</name>
</gene>
<protein>
    <submittedName>
        <fullName evidence="2">Uncharacterized protein</fullName>
    </submittedName>
</protein>
<dbReference type="Proteomes" id="UP000317940">
    <property type="component" value="Unassembled WGS sequence"/>
</dbReference>
<keyword evidence="3" id="KW-1185">Reference proteome</keyword>
<comment type="caution">
    <text evidence="2">The sequence shown here is derived from an EMBL/GenBank/DDBJ whole genome shotgun (WGS) entry which is preliminary data.</text>
</comment>
<evidence type="ECO:0000313" key="3">
    <source>
        <dbReference type="Proteomes" id="UP000317940"/>
    </source>
</evidence>
<dbReference type="AlphaFoldDB" id="A0A561SFG9"/>
<evidence type="ECO:0000256" key="1">
    <source>
        <dbReference type="SAM" id="MobiDB-lite"/>
    </source>
</evidence>
<feature type="region of interest" description="Disordered" evidence="1">
    <location>
        <begin position="81"/>
        <end position="120"/>
    </location>
</feature>
<reference evidence="2 3" key="1">
    <citation type="submission" date="2019-06" db="EMBL/GenBank/DDBJ databases">
        <title>Sequencing the genomes of 1000 actinobacteria strains.</title>
        <authorList>
            <person name="Klenk H.-P."/>
        </authorList>
    </citation>
    <scope>NUCLEOTIDE SEQUENCE [LARGE SCALE GENOMIC DNA]</scope>
    <source>
        <strain evidence="2 3">DSM 44826</strain>
    </source>
</reference>
<feature type="compositionally biased region" description="Gly residues" evidence="1">
    <location>
        <begin position="110"/>
        <end position="120"/>
    </location>
</feature>
<dbReference type="RefSeq" id="WP_145910577.1">
    <property type="nucleotide sequence ID" value="NZ_BAAAMZ010000001.1"/>
</dbReference>
<feature type="compositionally biased region" description="Basic and acidic residues" evidence="1">
    <location>
        <begin position="82"/>
        <end position="95"/>
    </location>
</feature>
<proteinExistence type="predicted"/>
<evidence type="ECO:0000313" key="2">
    <source>
        <dbReference type="EMBL" id="TWF73621.1"/>
    </source>
</evidence>
<accession>A0A561SFG9</accession>
<organism evidence="2 3">
    <name type="scientific">Kitasatospora viridis</name>
    <dbReference type="NCBI Taxonomy" id="281105"/>
    <lineage>
        <taxon>Bacteria</taxon>
        <taxon>Bacillati</taxon>
        <taxon>Actinomycetota</taxon>
        <taxon>Actinomycetes</taxon>
        <taxon>Kitasatosporales</taxon>
        <taxon>Streptomycetaceae</taxon>
        <taxon>Kitasatospora</taxon>
    </lineage>
</organism>
<dbReference type="OrthoDB" id="4218739at2"/>